<evidence type="ECO:0000259" key="1">
    <source>
        <dbReference type="Pfam" id="PF04326"/>
    </source>
</evidence>
<protein>
    <recommendedName>
        <fullName evidence="1">Schlafen AlbA-2 domain-containing protein</fullName>
    </recommendedName>
</protein>
<dbReference type="OrthoDB" id="9789524at2"/>
<comment type="caution">
    <text evidence="2">The sequence shown here is derived from an EMBL/GenBank/DDBJ whole genome shotgun (WGS) entry which is preliminary data.</text>
</comment>
<dbReference type="PANTHER" id="PTHR30595">
    <property type="entry name" value="GLPR-RELATED TRANSCRIPTIONAL REPRESSOR"/>
    <property type="match status" value="1"/>
</dbReference>
<dbReference type="EMBL" id="SSMQ01000105">
    <property type="protein sequence ID" value="TKC94670.1"/>
    <property type="molecule type" value="Genomic_DNA"/>
</dbReference>
<sequence>MSFILPINIDDLLHFRGVESSRIEFKASWDEKYTGSQVLRTICAFANDLQNLNGGYVVLGVEAPDGVAILPPKGLAPESLEKIQTFITGRCRTFSPEYTPVLSPEVVDGKHILVIWARGGQDRPYQAPESIEKGAPRHYYVRTDDQTKQATGSILTSLMQMTAKVPFDDRRAFGVPIEKLRESRVREFLSDIGSDLIQEPDARAIYRRMFISARSNGHEEPLNVGLLFFSDDPEEWFRGARIEVVEFAGEGDVLAEQVFRGPLHEQTRAALRHLQAMSVHHLEKQRDTPEVKGWVSYPFPALKEALVNAIYHRGYEGTVEPTKVYLYPDRMEVISYPGPQPGLQTQHLRPGAQVPPVPARNRRIGELLKELGLAEGRGTGIPRVFRSMEQNGSPEPIFDFDDVRSYFRVTLPVHPEYLAILALRDVALLRAVGDRPGATRRLMSAFNAIPGSGAVAAELISELCRQGELAKAREVYDRFFSAPARGGEGRVVAAMSTGYLDAKREAEAKAVLDRLPEVLTATEAMDAAILERRVGRQKRAHLFFEKAGGALQTDPRALLEFAQTKIRLAGELLRDRSRDRFKDDARARLLRDARDMLRRVLQMDTARTRHAWASYELGRVLRWLGAPATEVRQALEDAVKLAPEEPRFQEELARTGGGHEA</sequence>
<dbReference type="Pfam" id="PF13749">
    <property type="entry name" value="HATPase_c_4"/>
    <property type="match status" value="1"/>
</dbReference>
<organism evidence="2 3">
    <name type="scientific">Polyangium fumosum</name>
    <dbReference type="NCBI Taxonomy" id="889272"/>
    <lineage>
        <taxon>Bacteria</taxon>
        <taxon>Pseudomonadati</taxon>
        <taxon>Myxococcota</taxon>
        <taxon>Polyangia</taxon>
        <taxon>Polyangiales</taxon>
        <taxon>Polyangiaceae</taxon>
        <taxon>Polyangium</taxon>
    </lineage>
</organism>
<evidence type="ECO:0000313" key="3">
    <source>
        <dbReference type="Proteomes" id="UP000309215"/>
    </source>
</evidence>
<reference evidence="2 3" key="1">
    <citation type="submission" date="2019-04" db="EMBL/GenBank/DDBJ databases">
        <authorList>
            <person name="Li Y."/>
            <person name="Wang J."/>
        </authorList>
    </citation>
    <scope>NUCLEOTIDE SEQUENCE [LARGE SCALE GENOMIC DNA]</scope>
    <source>
        <strain evidence="2 3">DSM 14668</strain>
    </source>
</reference>
<dbReference type="InterPro" id="IPR038475">
    <property type="entry name" value="RecG_C_sf"/>
</dbReference>
<dbReference type="RefSeq" id="WP_136935885.1">
    <property type="nucleotide sequence ID" value="NZ_SSMQ01000105.1"/>
</dbReference>
<name>A0A4U1ILN7_9BACT</name>
<dbReference type="Pfam" id="PF04326">
    <property type="entry name" value="SLFN_AlbA_2"/>
    <property type="match status" value="1"/>
</dbReference>
<dbReference type="AlphaFoldDB" id="A0A4U1ILN7"/>
<dbReference type="PANTHER" id="PTHR30595:SF6">
    <property type="entry name" value="SCHLAFEN ALBA-2 DOMAIN-CONTAINING PROTEIN"/>
    <property type="match status" value="1"/>
</dbReference>
<keyword evidence="3" id="KW-1185">Reference proteome</keyword>
<proteinExistence type="predicted"/>
<evidence type="ECO:0000313" key="2">
    <source>
        <dbReference type="EMBL" id="TKC94670.1"/>
    </source>
</evidence>
<dbReference type="Gene3D" id="3.30.565.60">
    <property type="match status" value="1"/>
</dbReference>
<gene>
    <name evidence="2" type="ORF">E8A74_47850</name>
</gene>
<dbReference type="Proteomes" id="UP000309215">
    <property type="component" value="Unassembled WGS sequence"/>
</dbReference>
<accession>A0A4U1ILN7</accession>
<dbReference type="Gene3D" id="3.30.950.30">
    <property type="entry name" value="Schlafen, AAA domain"/>
    <property type="match status" value="1"/>
</dbReference>
<dbReference type="InterPro" id="IPR038461">
    <property type="entry name" value="Schlafen_AlbA_2_dom_sf"/>
</dbReference>
<dbReference type="InterPro" id="IPR007421">
    <property type="entry name" value="Schlafen_AlbA_2_dom"/>
</dbReference>
<feature type="domain" description="Schlafen AlbA-2" evidence="1">
    <location>
        <begin position="19"/>
        <end position="150"/>
    </location>
</feature>